<keyword evidence="1 6" id="KW-0436">Ligase</keyword>
<evidence type="ECO:0000256" key="5">
    <source>
        <dbReference type="SAM" id="Phobius"/>
    </source>
</evidence>
<dbReference type="SUPFAM" id="SSF56801">
    <property type="entry name" value="Acetyl-CoA synthetase-like"/>
    <property type="match status" value="1"/>
</dbReference>
<keyword evidence="7" id="KW-1185">Reference proteome</keyword>
<keyword evidence="2" id="KW-0276">Fatty acid metabolism</keyword>
<keyword evidence="5" id="KW-1133">Transmembrane helix</keyword>
<evidence type="ECO:0000313" key="7">
    <source>
        <dbReference type="Proteomes" id="UP000770661"/>
    </source>
</evidence>
<dbReference type="GO" id="GO:0016020">
    <property type="term" value="C:membrane"/>
    <property type="evidence" value="ECO:0007669"/>
    <property type="project" value="TreeGrafter"/>
</dbReference>
<keyword evidence="5" id="KW-0812">Transmembrane</keyword>
<evidence type="ECO:0000256" key="1">
    <source>
        <dbReference type="ARBA" id="ARBA00022598"/>
    </source>
</evidence>
<proteinExistence type="predicted"/>
<protein>
    <submittedName>
        <fullName evidence="6">Long-chain-fatty-acid--CoA ligase ACSBG1</fullName>
    </submittedName>
</protein>
<reference evidence="6" key="1">
    <citation type="submission" date="2020-07" db="EMBL/GenBank/DDBJ databases">
        <title>The High-quality genome of the commercially important snow crab, Chionoecetes opilio.</title>
        <authorList>
            <person name="Jeong J.-H."/>
            <person name="Ryu S."/>
        </authorList>
    </citation>
    <scope>NUCLEOTIDE SEQUENCE</scope>
    <source>
        <strain evidence="6">MADBK_172401_WGS</strain>
        <tissue evidence="6">Digestive gland</tissue>
    </source>
</reference>
<evidence type="ECO:0000313" key="6">
    <source>
        <dbReference type="EMBL" id="KAG0728669.1"/>
    </source>
</evidence>
<dbReference type="AlphaFoldDB" id="A0A8J4YWF3"/>
<keyword evidence="3" id="KW-0443">Lipid metabolism</keyword>
<dbReference type="Gene3D" id="3.40.50.12780">
    <property type="entry name" value="N-terminal domain of ligase-like"/>
    <property type="match status" value="1"/>
</dbReference>
<feature type="compositionally biased region" description="Pro residues" evidence="4">
    <location>
        <begin position="232"/>
        <end position="242"/>
    </location>
</feature>
<dbReference type="PANTHER" id="PTHR43272">
    <property type="entry name" value="LONG-CHAIN-FATTY-ACID--COA LIGASE"/>
    <property type="match status" value="1"/>
</dbReference>
<feature type="transmembrane region" description="Helical" evidence="5">
    <location>
        <begin position="403"/>
        <end position="422"/>
    </location>
</feature>
<comment type="caution">
    <text evidence="6">The sequence shown here is derived from an EMBL/GenBank/DDBJ whole genome shotgun (WGS) entry which is preliminary data.</text>
</comment>
<dbReference type="InterPro" id="IPR042099">
    <property type="entry name" value="ANL_N_sf"/>
</dbReference>
<organism evidence="6 7">
    <name type="scientific">Chionoecetes opilio</name>
    <name type="common">Atlantic snow crab</name>
    <name type="synonym">Cancer opilio</name>
    <dbReference type="NCBI Taxonomy" id="41210"/>
    <lineage>
        <taxon>Eukaryota</taxon>
        <taxon>Metazoa</taxon>
        <taxon>Ecdysozoa</taxon>
        <taxon>Arthropoda</taxon>
        <taxon>Crustacea</taxon>
        <taxon>Multicrustacea</taxon>
        <taxon>Malacostraca</taxon>
        <taxon>Eumalacostraca</taxon>
        <taxon>Eucarida</taxon>
        <taxon>Decapoda</taxon>
        <taxon>Pleocyemata</taxon>
        <taxon>Brachyura</taxon>
        <taxon>Eubrachyura</taxon>
        <taxon>Majoidea</taxon>
        <taxon>Majidae</taxon>
        <taxon>Chionoecetes</taxon>
    </lineage>
</organism>
<dbReference type="GO" id="GO:0004467">
    <property type="term" value="F:long-chain fatty acid-CoA ligase activity"/>
    <property type="evidence" value="ECO:0007669"/>
    <property type="project" value="TreeGrafter"/>
</dbReference>
<evidence type="ECO:0000256" key="3">
    <source>
        <dbReference type="ARBA" id="ARBA00023098"/>
    </source>
</evidence>
<dbReference type="EMBL" id="JACEEZ010001922">
    <property type="protein sequence ID" value="KAG0728669.1"/>
    <property type="molecule type" value="Genomic_DNA"/>
</dbReference>
<accession>A0A8J4YWF3</accession>
<feature type="region of interest" description="Disordered" evidence="4">
    <location>
        <begin position="230"/>
        <end position="251"/>
    </location>
</feature>
<feature type="region of interest" description="Disordered" evidence="4">
    <location>
        <begin position="432"/>
        <end position="457"/>
    </location>
</feature>
<dbReference type="PANTHER" id="PTHR43272:SF32">
    <property type="entry name" value="AMP-DEPENDENT SYNTHETASE_LIGASE DOMAIN-CONTAINING PROTEIN"/>
    <property type="match status" value="1"/>
</dbReference>
<evidence type="ECO:0000256" key="2">
    <source>
        <dbReference type="ARBA" id="ARBA00022832"/>
    </source>
</evidence>
<evidence type="ECO:0000256" key="4">
    <source>
        <dbReference type="SAM" id="MobiDB-lite"/>
    </source>
</evidence>
<dbReference type="Proteomes" id="UP000770661">
    <property type="component" value="Unassembled WGS sequence"/>
</dbReference>
<gene>
    <name evidence="6" type="primary">ACSBG1</name>
    <name evidence="6" type="ORF">GWK47_032005</name>
</gene>
<dbReference type="GO" id="GO:0005783">
    <property type="term" value="C:endoplasmic reticulum"/>
    <property type="evidence" value="ECO:0007669"/>
    <property type="project" value="TreeGrafter"/>
</dbReference>
<name>A0A8J4YWF3_CHIOP</name>
<sequence length="457" mass="50123">MMDVAIDDDGWLHTGDIGSFDGDGFLYITGRIKELVITAGGENIPPVLIEEAVKKQLPFISNAMLVGDSRKLLPCHPLYIVTVSHETPTANTRIPLRAPVSHGAPPFSTPAQQSRVTVTRMSGAPPSARPRTHSLVHCSAMYRYTPSQHTGSAVTRHLVPFRRTRGEGSGALQGTLPGPAVTVSPDRRATCPPAVEVFLTLLRVSLAVSMKNLLDSPRQREGVMWWLDPRFDPPPPPPPPAQGPRGTVKGPVPCSLSEVNEESGEPLNSLSAVSRQVMVEAGLPQVATVAGAVAEVQDHPRGLLALAIQQGIHSFTELLEVHEVWLTQACTRMASTLGLRYNEHQAVSRAQRVQRWALLPHDFSLPTGELNNTLKLKRSVVMEKYADTIDSLYDSNDPWEQKMSLIVCLVFYILALATYNVLVSRLPRHRQPTEAQNAHQNRQVWTQHSTGNGTARR</sequence>
<keyword evidence="5" id="KW-0472">Membrane</keyword>
<dbReference type="OrthoDB" id="10253869at2759"/>
<feature type="compositionally biased region" description="Polar residues" evidence="4">
    <location>
        <begin position="433"/>
        <end position="457"/>
    </location>
</feature>